<protein>
    <submittedName>
        <fullName evidence="1">Uncharacterized protein</fullName>
    </submittedName>
</protein>
<dbReference type="RefSeq" id="XP_024573438.1">
    <property type="nucleotide sequence ID" value="XM_024722353.1"/>
</dbReference>
<dbReference type="AlphaFoldDB" id="A0A0P1A9Z9"/>
<dbReference type="EMBL" id="CCYD01000261">
    <property type="protein sequence ID" value="CEG37069.1"/>
    <property type="molecule type" value="Genomic_DNA"/>
</dbReference>
<dbReference type="Proteomes" id="UP000054928">
    <property type="component" value="Unassembled WGS sequence"/>
</dbReference>
<evidence type="ECO:0000313" key="2">
    <source>
        <dbReference type="Proteomes" id="UP000054928"/>
    </source>
</evidence>
<dbReference type="GeneID" id="36399585"/>
<reference evidence="2" key="1">
    <citation type="submission" date="2014-09" db="EMBL/GenBank/DDBJ databases">
        <authorList>
            <person name="Sharma Rahul"/>
            <person name="Thines Marco"/>
        </authorList>
    </citation>
    <scope>NUCLEOTIDE SEQUENCE [LARGE SCALE GENOMIC DNA]</scope>
</reference>
<evidence type="ECO:0000313" key="1">
    <source>
        <dbReference type="EMBL" id="CEG37069.1"/>
    </source>
</evidence>
<keyword evidence="2" id="KW-1185">Reference proteome</keyword>
<accession>A0A0P1A9Z9</accession>
<sequence length="141" mass="15825">MVAILNRLKSTAMLVRGSYYASFTRTQSKISAAKSLHRHFLKPKIIESSALGAAAFENTRTVHYGCFLRTGCYRRFPKPLTLVSVSGRFGHNRSSQAPAVLNLKKTAAAATDPGPTIRKVNFSHQQEARCDERHFFKWLRA</sequence>
<proteinExistence type="predicted"/>
<name>A0A0P1A9Z9_PLAHL</name>
<organism evidence="1 2">
    <name type="scientific">Plasmopara halstedii</name>
    <name type="common">Downy mildew of sunflower</name>
    <dbReference type="NCBI Taxonomy" id="4781"/>
    <lineage>
        <taxon>Eukaryota</taxon>
        <taxon>Sar</taxon>
        <taxon>Stramenopiles</taxon>
        <taxon>Oomycota</taxon>
        <taxon>Peronosporomycetes</taxon>
        <taxon>Peronosporales</taxon>
        <taxon>Peronosporaceae</taxon>
        <taxon>Plasmopara</taxon>
    </lineage>
</organism>